<dbReference type="EMBL" id="CP066701">
    <property type="protein sequence ID" value="QQX26333.1"/>
    <property type="molecule type" value="Genomic_DNA"/>
</dbReference>
<reference evidence="1 3" key="1">
    <citation type="submission" date="2016-01" db="EMBL/GenBank/DDBJ databases">
        <title>Genome Sequences of Twelve Sporeforming Bacillus Species Isolated from Foods.</title>
        <authorList>
            <person name="Berendsen E.M."/>
            <person name="Wells-Bennik M.H."/>
            <person name="Krawcyk A.O."/>
            <person name="De Jong A."/>
            <person name="Holsappel S."/>
            <person name="Eijlander R.T."/>
            <person name="Kuipers O.P."/>
        </authorList>
    </citation>
    <scope>NUCLEOTIDE SEQUENCE [LARGE SCALE GENOMIC DNA]</scope>
    <source>
        <strain evidence="1 3">B4102</strain>
    </source>
</reference>
<dbReference type="AlphaFoldDB" id="A0A150KP31"/>
<dbReference type="PATRIC" id="fig|46224.3.peg.4056"/>
<dbReference type="OrthoDB" id="8239791at2"/>
<dbReference type="KEGG" id="hspo:JGZ69_05545"/>
<protein>
    <submittedName>
        <fullName evidence="1">Uncharacterized protein</fullName>
    </submittedName>
</protein>
<organism evidence="1 3">
    <name type="scientific">Heyndrickxia sporothermodurans</name>
    <dbReference type="NCBI Taxonomy" id="46224"/>
    <lineage>
        <taxon>Bacteria</taxon>
        <taxon>Bacillati</taxon>
        <taxon>Bacillota</taxon>
        <taxon>Bacilli</taxon>
        <taxon>Bacillales</taxon>
        <taxon>Bacillaceae</taxon>
        <taxon>Heyndrickxia</taxon>
    </lineage>
</organism>
<dbReference type="Proteomes" id="UP000595512">
    <property type="component" value="Chromosome"/>
</dbReference>
<gene>
    <name evidence="1" type="ORF">B4102_3514</name>
    <name evidence="2" type="ORF">JGZ69_05545</name>
</gene>
<evidence type="ECO:0000313" key="1">
    <source>
        <dbReference type="EMBL" id="KYC98003.1"/>
    </source>
</evidence>
<name>A0A150KP31_9BACI</name>
<evidence type="ECO:0000313" key="4">
    <source>
        <dbReference type="Proteomes" id="UP000595512"/>
    </source>
</evidence>
<dbReference type="Proteomes" id="UP000075666">
    <property type="component" value="Unassembled WGS sequence"/>
</dbReference>
<dbReference type="STRING" id="46224.B4102_3514"/>
<evidence type="ECO:0000313" key="3">
    <source>
        <dbReference type="Proteomes" id="UP000075666"/>
    </source>
</evidence>
<sequence>MNKNELKQLLINSNVPKDLYSLEGGLPNEALCLNEENGQWEVYYSERGVKSQLKRFDSEDRACEYFYKEILDQLN</sequence>
<dbReference type="EMBL" id="LQYN01000082">
    <property type="protein sequence ID" value="KYC98003.1"/>
    <property type="molecule type" value="Genomic_DNA"/>
</dbReference>
<keyword evidence="3" id="KW-1185">Reference proteome</keyword>
<evidence type="ECO:0000313" key="2">
    <source>
        <dbReference type="EMBL" id="QQX26333.1"/>
    </source>
</evidence>
<proteinExistence type="predicted"/>
<accession>A0A150KP31</accession>
<dbReference type="RefSeq" id="WP_066233673.1">
    <property type="nucleotide sequence ID" value="NZ_CP066701.1"/>
</dbReference>
<reference evidence="2 4" key="2">
    <citation type="submission" date="2020-12" db="EMBL/GenBank/DDBJ databases">
        <title>Taxonomic evaluation of the Bacillus sporothermodurans group of bacteria based on whole genome sequences.</title>
        <authorList>
            <person name="Fiedler G."/>
            <person name="Herbstmann A.-D."/>
            <person name="Doll E."/>
            <person name="Wenning M."/>
            <person name="Brinks E."/>
            <person name="Kabisch J."/>
            <person name="Breitenwieser F."/>
            <person name="Lappann M."/>
            <person name="Boehnlein C."/>
            <person name="Franz C."/>
        </authorList>
    </citation>
    <scope>NUCLEOTIDE SEQUENCE [LARGE SCALE GENOMIC DNA]</scope>
    <source>
        <strain evidence="2 4">DSM 10599</strain>
    </source>
</reference>